<dbReference type="AlphaFoldDB" id="A0A7W9SS99"/>
<feature type="domain" description="Acetyl xylan esterase" evidence="3">
    <location>
        <begin position="101"/>
        <end position="383"/>
    </location>
</feature>
<feature type="active site" description="Charge relay system" evidence="1">
    <location>
        <position position="348"/>
    </location>
</feature>
<evidence type="ECO:0000313" key="5">
    <source>
        <dbReference type="Proteomes" id="UP000520814"/>
    </source>
</evidence>
<dbReference type="InterPro" id="IPR039069">
    <property type="entry name" value="CE7"/>
</dbReference>
<feature type="active site" description="Nucleophile" evidence="1">
    <location>
        <position position="265"/>
    </location>
</feature>
<dbReference type="SUPFAM" id="SSF53474">
    <property type="entry name" value="alpha/beta-Hydrolases"/>
    <property type="match status" value="1"/>
</dbReference>
<evidence type="ECO:0000256" key="1">
    <source>
        <dbReference type="PIRSR" id="PIRSR639069-1"/>
    </source>
</evidence>
<dbReference type="EMBL" id="JACHGW010000003">
    <property type="protein sequence ID" value="MBB6051911.1"/>
    <property type="molecule type" value="Genomic_DNA"/>
</dbReference>
<dbReference type="Gene3D" id="3.40.50.1820">
    <property type="entry name" value="alpha/beta hydrolase"/>
    <property type="match status" value="1"/>
</dbReference>
<accession>A0A7W9SS99</accession>
<sequence length="407" mass="44341">MQQGARYVITADHATGVYRVGETVRWSIVWAGEGTPPEKLDYVVKKGGLTEISKGSMVLSGGKGQVEARFDEPGTLLLVVQGSRSRGGAVAAPEKIALSAKRPADFDAFWAAKVRELERVPANPQLERQPSGRAGVLYSKLTMDNIRGTKIRAQLAQPAGQTKLPALLIVQWAGVYGLPKNWATDRAAEGWLTLNVMPHDIPFDQPPAFYEAQSKGPLNNYPAIGNDSPETSYFLRMYLSCYRAAQYLTEHPDWDGKTLVVMGTSQGGLQSLMTAGFHPKITAALANVPAGCDMLGPDSGRMPGWPMWVFNAQGKDEKKVREAARYYDVANFASRITCPVLIGCGLIDETCPPAGIFAAANQMRGPKEVVILPISGHQNENGSQAPYDKRCYQDWLPALRQGKPIPR</sequence>
<name>A0A7W9SS99_ARMRO</name>
<feature type="binding site" evidence="2">
    <location>
        <position position="176"/>
    </location>
    <ligand>
        <name>substrate</name>
    </ligand>
</feature>
<dbReference type="GO" id="GO:0052689">
    <property type="term" value="F:carboxylic ester hydrolase activity"/>
    <property type="evidence" value="ECO:0007669"/>
    <property type="project" value="TreeGrafter"/>
</dbReference>
<dbReference type="PANTHER" id="PTHR40111:SF1">
    <property type="entry name" value="CEPHALOSPORIN-C DEACETYLASE"/>
    <property type="match status" value="1"/>
</dbReference>
<dbReference type="GO" id="GO:0005976">
    <property type="term" value="P:polysaccharide metabolic process"/>
    <property type="evidence" value="ECO:0007669"/>
    <property type="project" value="TreeGrafter"/>
</dbReference>
<dbReference type="PANTHER" id="PTHR40111">
    <property type="entry name" value="CEPHALOSPORIN-C DEACETYLASE"/>
    <property type="match status" value="1"/>
</dbReference>
<organism evidence="4 5">
    <name type="scientific">Armatimonas rosea</name>
    <dbReference type="NCBI Taxonomy" id="685828"/>
    <lineage>
        <taxon>Bacteria</taxon>
        <taxon>Bacillati</taxon>
        <taxon>Armatimonadota</taxon>
        <taxon>Armatimonadia</taxon>
        <taxon>Armatimonadales</taxon>
        <taxon>Armatimonadaceae</taxon>
        <taxon>Armatimonas</taxon>
    </lineage>
</organism>
<feature type="active site" description="Charge relay system" evidence="1">
    <location>
        <position position="377"/>
    </location>
</feature>
<protein>
    <submittedName>
        <fullName evidence="4">Cephalosporin-C deacetylase-like acetyl esterase</fullName>
    </submittedName>
</protein>
<reference evidence="4 5" key="1">
    <citation type="submission" date="2020-08" db="EMBL/GenBank/DDBJ databases">
        <title>Genomic Encyclopedia of Type Strains, Phase IV (KMG-IV): sequencing the most valuable type-strain genomes for metagenomic binning, comparative biology and taxonomic classification.</title>
        <authorList>
            <person name="Goeker M."/>
        </authorList>
    </citation>
    <scope>NUCLEOTIDE SEQUENCE [LARGE SCALE GENOMIC DNA]</scope>
    <source>
        <strain evidence="4 5">DSM 23562</strain>
    </source>
</reference>
<dbReference type="Proteomes" id="UP000520814">
    <property type="component" value="Unassembled WGS sequence"/>
</dbReference>
<keyword evidence="5" id="KW-1185">Reference proteome</keyword>
<dbReference type="InterPro" id="IPR008391">
    <property type="entry name" value="AXE1_dom"/>
</dbReference>
<dbReference type="RefSeq" id="WP_184199854.1">
    <property type="nucleotide sequence ID" value="NZ_JACHGW010000003.1"/>
</dbReference>
<evidence type="ECO:0000313" key="4">
    <source>
        <dbReference type="EMBL" id="MBB6051911.1"/>
    </source>
</evidence>
<evidence type="ECO:0000259" key="3">
    <source>
        <dbReference type="Pfam" id="PF05448"/>
    </source>
</evidence>
<dbReference type="InterPro" id="IPR029058">
    <property type="entry name" value="AB_hydrolase_fold"/>
</dbReference>
<gene>
    <name evidence="4" type="ORF">HNQ39_003721</name>
</gene>
<evidence type="ECO:0000256" key="2">
    <source>
        <dbReference type="PIRSR" id="PIRSR639069-2"/>
    </source>
</evidence>
<dbReference type="Pfam" id="PF05448">
    <property type="entry name" value="AXE1"/>
    <property type="match status" value="1"/>
</dbReference>
<proteinExistence type="predicted"/>
<comment type="caution">
    <text evidence="4">The sequence shown here is derived from an EMBL/GenBank/DDBJ whole genome shotgun (WGS) entry which is preliminary data.</text>
</comment>